<dbReference type="SUPFAM" id="SSF48452">
    <property type="entry name" value="TPR-like"/>
    <property type="match status" value="1"/>
</dbReference>
<reference evidence="5 6" key="1">
    <citation type="submission" date="2019-03" db="EMBL/GenBank/DDBJ databases">
        <title>Genomic Encyclopedia of Type Strains, Phase IV (KMG-IV): sequencing the most valuable type-strain genomes for metagenomic binning, comparative biology and taxonomic classification.</title>
        <authorList>
            <person name="Goeker M."/>
        </authorList>
    </citation>
    <scope>NUCLEOTIDE SEQUENCE [LARGE SCALE GENOMIC DNA]</scope>
    <source>
        <strain evidence="5 6">DSM 18063</strain>
    </source>
</reference>
<feature type="repeat" description="TPR" evidence="3">
    <location>
        <begin position="68"/>
        <end position="101"/>
    </location>
</feature>
<gene>
    <name evidence="5" type="ORF">EV662_10722</name>
</gene>
<dbReference type="EMBL" id="SLXP01000007">
    <property type="protein sequence ID" value="TCP40414.1"/>
    <property type="molecule type" value="Genomic_DNA"/>
</dbReference>
<keyword evidence="6" id="KW-1185">Reference proteome</keyword>
<evidence type="ECO:0000313" key="6">
    <source>
        <dbReference type="Proteomes" id="UP000294835"/>
    </source>
</evidence>
<accession>A0A4R2PYI7</accession>
<dbReference type="InterPro" id="IPR019734">
    <property type="entry name" value="TPR_rpt"/>
</dbReference>
<evidence type="ECO:0000256" key="3">
    <source>
        <dbReference type="PROSITE-ProRule" id="PRU00339"/>
    </source>
</evidence>
<protein>
    <submittedName>
        <fullName evidence="5">Ca-activated chloride channel family protein</fullName>
    </submittedName>
</protein>
<dbReference type="InterPro" id="IPR013105">
    <property type="entry name" value="TPR_2"/>
</dbReference>
<dbReference type="OrthoDB" id="5801125at2"/>
<dbReference type="AlphaFoldDB" id="A0A4R2PYI7"/>
<name>A0A4R2PYI7_9RHOB</name>
<organism evidence="5 6">
    <name type="scientific">Rhodovulum marinum</name>
    <dbReference type="NCBI Taxonomy" id="320662"/>
    <lineage>
        <taxon>Bacteria</taxon>
        <taxon>Pseudomonadati</taxon>
        <taxon>Pseudomonadota</taxon>
        <taxon>Alphaproteobacteria</taxon>
        <taxon>Rhodobacterales</taxon>
        <taxon>Paracoccaceae</taxon>
        <taxon>Rhodovulum</taxon>
    </lineage>
</organism>
<feature type="region of interest" description="Disordered" evidence="4">
    <location>
        <begin position="131"/>
        <end position="153"/>
    </location>
</feature>
<comment type="caution">
    <text evidence="5">The sequence shown here is derived from an EMBL/GenBank/DDBJ whole genome shotgun (WGS) entry which is preliminary data.</text>
</comment>
<dbReference type="Proteomes" id="UP000294835">
    <property type="component" value="Unassembled WGS sequence"/>
</dbReference>
<evidence type="ECO:0000313" key="5">
    <source>
        <dbReference type="EMBL" id="TCP40414.1"/>
    </source>
</evidence>
<evidence type="ECO:0000256" key="4">
    <source>
        <dbReference type="SAM" id="MobiDB-lite"/>
    </source>
</evidence>
<keyword evidence="1" id="KW-0677">Repeat</keyword>
<dbReference type="Pfam" id="PF07719">
    <property type="entry name" value="TPR_2"/>
    <property type="match status" value="1"/>
</dbReference>
<dbReference type="RefSeq" id="WP_132462375.1">
    <property type="nucleotide sequence ID" value="NZ_SLXP01000007.1"/>
</dbReference>
<dbReference type="InterPro" id="IPR011990">
    <property type="entry name" value="TPR-like_helical_dom_sf"/>
</dbReference>
<sequence length="227" mass="23324">MRIALAALLCLGLAALMGGAAPFGRLALALGLPGLAVPLLPDPAWKGAALARAGRFAEAAEAFEQAGPSAHYNRGVALARDGRFAAALEAFDMAAALNPADHAARANFDLVAAAYGGMAVDPDSVAWWRGDREGPRLSAPSGQGSGRAAGTGDAVTNTGANMGLPLLFSEAEGAVRKVFDDKHVRANARWLETLEDVPGAYLGARIAAEHKRRAEAGLSPPAPEDPR</sequence>
<dbReference type="SMART" id="SM00028">
    <property type="entry name" value="TPR"/>
    <property type="match status" value="1"/>
</dbReference>
<dbReference type="PROSITE" id="PS50005">
    <property type="entry name" value="TPR"/>
    <property type="match status" value="1"/>
</dbReference>
<evidence type="ECO:0000256" key="1">
    <source>
        <dbReference type="ARBA" id="ARBA00022737"/>
    </source>
</evidence>
<keyword evidence="2 3" id="KW-0802">TPR repeat</keyword>
<proteinExistence type="predicted"/>
<dbReference type="Gene3D" id="1.25.40.10">
    <property type="entry name" value="Tetratricopeptide repeat domain"/>
    <property type="match status" value="1"/>
</dbReference>
<evidence type="ECO:0000256" key="2">
    <source>
        <dbReference type="ARBA" id="ARBA00022803"/>
    </source>
</evidence>